<proteinExistence type="predicted"/>
<evidence type="ECO:0000313" key="2">
    <source>
        <dbReference type="EMBL" id="KAJ7094072.1"/>
    </source>
</evidence>
<dbReference type="AlphaFoldDB" id="A0AAD6XX07"/>
<protein>
    <submittedName>
        <fullName evidence="2">Uncharacterized protein</fullName>
    </submittedName>
</protein>
<accession>A0AAD6XX07</accession>
<gene>
    <name evidence="2" type="ORF">B0H15DRAFT_947379</name>
</gene>
<dbReference type="EMBL" id="JARJCN010000015">
    <property type="protein sequence ID" value="KAJ7094072.1"/>
    <property type="molecule type" value="Genomic_DNA"/>
</dbReference>
<feature type="compositionally biased region" description="Basic and acidic residues" evidence="1">
    <location>
        <begin position="69"/>
        <end position="85"/>
    </location>
</feature>
<keyword evidence="3" id="KW-1185">Reference proteome</keyword>
<dbReference type="Proteomes" id="UP001222325">
    <property type="component" value="Unassembled WGS sequence"/>
</dbReference>
<name>A0AAD6XX07_9AGAR</name>
<evidence type="ECO:0000313" key="3">
    <source>
        <dbReference type="Proteomes" id="UP001222325"/>
    </source>
</evidence>
<sequence>MARGHKCLSPEEKADRRRASLAKYAEKNAARLRENARLRVQRNRSALANTDNAAAIRKHKEKARAAAAKYRERNRDKIRSADSKRRERKRQQTESPPPLDTSPPCKTYAPSGQTKRPPLRSRTYTAPSSDKTCEGLEGEQAVPCSKRFSAAPEFEIRGRPETSRHYCPEGCEEFACEGCACICTASTRWVAHEHYRTEAWRAAGCP</sequence>
<feature type="compositionally biased region" description="Polar residues" evidence="1">
    <location>
        <begin position="43"/>
        <end position="52"/>
    </location>
</feature>
<comment type="caution">
    <text evidence="2">The sequence shown here is derived from an EMBL/GenBank/DDBJ whole genome shotgun (WGS) entry which is preliminary data.</text>
</comment>
<evidence type="ECO:0000256" key="1">
    <source>
        <dbReference type="SAM" id="MobiDB-lite"/>
    </source>
</evidence>
<organism evidence="2 3">
    <name type="scientific">Mycena belliarum</name>
    <dbReference type="NCBI Taxonomy" id="1033014"/>
    <lineage>
        <taxon>Eukaryota</taxon>
        <taxon>Fungi</taxon>
        <taxon>Dikarya</taxon>
        <taxon>Basidiomycota</taxon>
        <taxon>Agaricomycotina</taxon>
        <taxon>Agaricomycetes</taxon>
        <taxon>Agaricomycetidae</taxon>
        <taxon>Agaricales</taxon>
        <taxon>Marasmiineae</taxon>
        <taxon>Mycenaceae</taxon>
        <taxon>Mycena</taxon>
    </lineage>
</organism>
<feature type="region of interest" description="Disordered" evidence="1">
    <location>
        <begin position="35"/>
        <end position="137"/>
    </location>
</feature>
<reference evidence="2" key="1">
    <citation type="submission" date="2023-03" db="EMBL/GenBank/DDBJ databases">
        <title>Massive genome expansion in bonnet fungi (Mycena s.s.) driven by repeated elements and novel gene families across ecological guilds.</title>
        <authorList>
            <consortium name="Lawrence Berkeley National Laboratory"/>
            <person name="Harder C.B."/>
            <person name="Miyauchi S."/>
            <person name="Viragh M."/>
            <person name="Kuo A."/>
            <person name="Thoen E."/>
            <person name="Andreopoulos B."/>
            <person name="Lu D."/>
            <person name="Skrede I."/>
            <person name="Drula E."/>
            <person name="Henrissat B."/>
            <person name="Morin E."/>
            <person name="Kohler A."/>
            <person name="Barry K."/>
            <person name="LaButti K."/>
            <person name="Morin E."/>
            <person name="Salamov A."/>
            <person name="Lipzen A."/>
            <person name="Mereny Z."/>
            <person name="Hegedus B."/>
            <person name="Baldrian P."/>
            <person name="Stursova M."/>
            <person name="Weitz H."/>
            <person name="Taylor A."/>
            <person name="Grigoriev I.V."/>
            <person name="Nagy L.G."/>
            <person name="Martin F."/>
            <person name="Kauserud H."/>
        </authorList>
    </citation>
    <scope>NUCLEOTIDE SEQUENCE</scope>
    <source>
        <strain evidence="2">CBHHK173m</strain>
    </source>
</reference>